<organism evidence="4 5">
    <name type="scientific">Caballeronia udeis</name>
    <dbReference type="NCBI Taxonomy" id="1232866"/>
    <lineage>
        <taxon>Bacteria</taxon>
        <taxon>Pseudomonadati</taxon>
        <taxon>Pseudomonadota</taxon>
        <taxon>Betaproteobacteria</taxon>
        <taxon>Burkholderiales</taxon>
        <taxon>Burkholderiaceae</taxon>
        <taxon>Caballeronia</taxon>
    </lineage>
</organism>
<dbReference type="EMBL" id="FCOK02000028">
    <property type="protein sequence ID" value="SAL41645.1"/>
    <property type="molecule type" value="Genomic_DNA"/>
</dbReference>
<sequence>MNRGFITLGFAALLVASQTFARPSIAQYDEPKYPANFTHFDYADPDAPANGDMNFQNYDEQQSYDSMNPFLVRGAPAPDLKNLMFDTLMQRSWDELASEYPLIADDVEVAPDGRLATFHINPNARFSNGDPITAVDVKYSYDTLASHQASPIYNSQFASISRATVIDRLTVRFDFREARRDAPLIAGDLPVFSPKWGMRADGTRPPFDQISDVPPVASGPYLIEQRKNDKQITYRRNPDYWAAGLPSRRGMYRFQRITFRLFTDHYTSLEDFKAGHTDMRAEYSSSTWARKYVGKNFSNGSLRKGAFPDGPAQMQGIIFNTRKLLFADVRVRRALTLAFDYDWLNRLYFYGLYRRTGSYFQDSPFGAQGVPDAKELKLLEPYRSTLPAAVFGPMIKQPDTVPPHSLRANLREAQALLNEAGWRYRDGALRNASGTPMTIEIMDDQPGMDGVILPYIQQLQTLGVQAHLRELDSALYEKRMDAFDFDMTTYIYPPVTIPGGELTRRFGSAAASQPGSENYAGVRSKAADAMIDAALKAQTLNDLETATRLNLLTWLQKKYTLSYLFITHDLAVMRAMAHRVAVMKAGRIVEMGDTLDVLQAPEHPYTQALLAASIVAGAAA</sequence>
<proteinExistence type="predicted"/>
<dbReference type="SUPFAM" id="SSF53850">
    <property type="entry name" value="Periplasmic binding protein-like II"/>
    <property type="match status" value="1"/>
</dbReference>
<name>A0A158HBD0_9BURK</name>
<evidence type="ECO:0000313" key="5">
    <source>
        <dbReference type="Proteomes" id="UP000054683"/>
    </source>
</evidence>
<keyword evidence="1 2" id="KW-0732">Signal</keyword>
<dbReference type="GO" id="GO:0043190">
    <property type="term" value="C:ATP-binding cassette (ABC) transporter complex"/>
    <property type="evidence" value="ECO:0007669"/>
    <property type="project" value="InterPro"/>
</dbReference>
<dbReference type="GO" id="GO:0015833">
    <property type="term" value="P:peptide transport"/>
    <property type="evidence" value="ECO:0007669"/>
    <property type="project" value="TreeGrafter"/>
</dbReference>
<dbReference type="Gene3D" id="3.40.190.10">
    <property type="entry name" value="Periplasmic binding protein-like II"/>
    <property type="match status" value="1"/>
</dbReference>
<dbReference type="PIRSF" id="PIRSF002741">
    <property type="entry name" value="MppA"/>
    <property type="match status" value="1"/>
</dbReference>
<evidence type="ECO:0000256" key="2">
    <source>
        <dbReference type="SAM" id="SignalP"/>
    </source>
</evidence>
<dbReference type="PANTHER" id="PTHR30290:SF64">
    <property type="entry name" value="ABC TRANSPORTER PERIPLASMIC BINDING PROTEIN"/>
    <property type="match status" value="1"/>
</dbReference>
<accession>A0A158HBD0</accession>
<dbReference type="RefSeq" id="WP_082913490.1">
    <property type="nucleotide sequence ID" value="NZ_FCOK02000028.1"/>
</dbReference>
<dbReference type="Pfam" id="PF00496">
    <property type="entry name" value="SBP_bac_5"/>
    <property type="match status" value="1"/>
</dbReference>
<dbReference type="OrthoDB" id="9803988at2"/>
<dbReference type="PANTHER" id="PTHR30290">
    <property type="entry name" value="PERIPLASMIC BINDING COMPONENT OF ABC TRANSPORTER"/>
    <property type="match status" value="1"/>
</dbReference>
<dbReference type="InterPro" id="IPR000914">
    <property type="entry name" value="SBP_5_dom"/>
</dbReference>
<dbReference type="InterPro" id="IPR039424">
    <property type="entry name" value="SBP_5"/>
</dbReference>
<dbReference type="InterPro" id="IPR030678">
    <property type="entry name" value="Peptide/Ni-bd"/>
</dbReference>
<feature type="domain" description="Solute-binding protein family 5" evidence="3">
    <location>
        <begin position="100"/>
        <end position="502"/>
    </location>
</feature>
<dbReference type="GO" id="GO:0042884">
    <property type="term" value="P:microcin transport"/>
    <property type="evidence" value="ECO:0007669"/>
    <property type="project" value="TreeGrafter"/>
</dbReference>
<dbReference type="GO" id="GO:0030288">
    <property type="term" value="C:outer membrane-bounded periplasmic space"/>
    <property type="evidence" value="ECO:0007669"/>
    <property type="project" value="TreeGrafter"/>
</dbReference>
<dbReference type="AlphaFoldDB" id="A0A158HBD0"/>
<reference evidence="4 5" key="1">
    <citation type="submission" date="2016-01" db="EMBL/GenBank/DDBJ databases">
        <authorList>
            <person name="Oliw E.H."/>
        </authorList>
    </citation>
    <scope>NUCLEOTIDE SEQUENCE [LARGE SCALE GENOMIC DNA]</scope>
    <source>
        <strain evidence="4">LMG 27134</strain>
    </source>
</reference>
<feature type="signal peptide" evidence="2">
    <location>
        <begin position="1"/>
        <end position="21"/>
    </location>
</feature>
<dbReference type="GO" id="GO:1904680">
    <property type="term" value="F:peptide transmembrane transporter activity"/>
    <property type="evidence" value="ECO:0007669"/>
    <property type="project" value="TreeGrafter"/>
</dbReference>
<protein>
    <submittedName>
        <fullName evidence="4">Extracellular solute-binding protein</fullName>
    </submittedName>
</protein>
<evidence type="ECO:0000259" key="3">
    <source>
        <dbReference type="Pfam" id="PF00496"/>
    </source>
</evidence>
<feature type="chain" id="PRO_5008501776" evidence="2">
    <location>
        <begin position="22"/>
        <end position="620"/>
    </location>
</feature>
<dbReference type="InterPro" id="IPR027417">
    <property type="entry name" value="P-loop_NTPase"/>
</dbReference>
<dbReference type="Proteomes" id="UP000054683">
    <property type="component" value="Unassembled WGS sequence"/>
</dbReference>
<evidence type="ECO:0000256" key="1">
    <source>
        <dbReference type="ARBA" id="ARBA00022729"/>
    </source>
</evidence>
<dbReference type="SUPFAM" id="SSF52540">
    <property type="entry name" value="P-loop containing nucleoside triphosphate hydrolases"/>
    <property type="match status" value="1"/>
</dbReference>
<gene>
    <name evidence="4" type="ORF">AWB69_04209</name>
</gene>
<dbReference type="CDD" id="cd08497">
    <property type="entry name" value="MbnE-like"/>
    <property type="match status" value="1"/>
</dbReference>
<evidence type="ECO:0000313" key="4">
    <source>
        <dbReference type="EMBL" id="SAL41645.1"/>
    </source>
</evidence>
<dbReference type="Gene3D" id="3.10.105.10">
    <property type="entry name" value="Dipeptide-binding Protein, Domain 3"/>
    <property type="match status" value="1"/>
</dbReference>